<dbReference type="AlphaFoldDB" id="A0AAD9Q0U8"/>
<gene>
    <name evidence="3" type="ORF">P5673_026065</name>
</gene>
<accession>A0AAD9Q0U8</accession>
<dbReference type="EMBL" id="JARQWQ010000084">
    <property type="protein sequence ID" value="KAK2552683.1"/>
    <property type="molecule type" value="Genomic_DNA"/>
</dbReference>
<organism evidence="3 4">
    <name type="scientific">Acropora cervicornis</name>
    <name type="common">Staghorn coral</name>
    <dbReference type="NCBI Taxonomy" id="6130"/>
    <lineage>
        <taxon>Eukaryota</taxon>
        <taxon>Metazoa</taxon>
        <taxon>Cnidaria</taxon>
        <taxon>Anthozoa</taxon>
        <taxon>Hexacorallia</taxon>
        <taxon>Scleractinia</taxon>
        <taxon>Astrocoeniina</taxon>
        <taxon>Acroporidae</taxon>
        <taxon>Acropora</taxon>
    </lineage>
</organism>
<protein>
    <recommendedName>
        <fullName evidence="2">C2H2-type domain-containing protein</fullName>
    </recommendedName>
</protein>
<comment type="caution">
    <text evidence="3">The sequence shown here is derived from an EMBL/GenBank/DDBJ whole genome shotgun (WGS) entry which is preliminary data.</text>
</comment>
<sequence length="382" mass="43625">MAEVNELYLFQDDFGTILEILEDEEELDEQFREAAIEVQLENTVCELCLKKCKSKSGLKRHITVKHKDTSNEGEQHRDLGFVAYSRIVEKAKLEIVDNKIYPKEIRDEIESFTNLEDSSAEFSEIQSLHKRLKKSGNTERFYACFYSSIVLNAVKHFKGLTRNAATLLSTKVADCLLVYSKEKIENQTSTCSLLTKLSSEEKAGLQYIGGYVLHKLHNKHVNTKKSSESEQAISILKAGKARDQDSIQSQRLTSSLNRGGLWAITENAQSVFERTEHYFRDVTSDNNFQKIDVTSVISRSVHDVEVVSAYNSMLLDSELMINKGVAKDVLHTIIELYVKVRSFSFAKDIIQRHKMKLKQLKSKALRKEISRASKESEQQRPS</sequence>
<feature type="compositionally biased region" description="Basic and acidic residues" evidence="1">
    <location>
        <begin position="365"/>
        <end position="382"/>
    </location>
</feature>
<keyword evidence="4" id="KW-1185">Reference proteome</keyword>
<dbReference type="InterPro" id="IPR013087">
    <property type="entry name" value="Znf_C2H2_type"/>
</dbReference>
<dbReference type="PROSITE" id="PS00028">
    <property type="entry name" value="ZINC_FINGER_C2H2_1"/>
    <property type="match status" value="1"/>
</dbReference>
<evidence type="ECO:0000256" key="1">
    <source>
        <dbReference type="SAM" id="MobiDB-lite"/>
    </source>
</evidence>
<evidence type="ECO:0000259" key="2">
    <source>
        <dbReference type="PROSITE" id="PS00028"/>
    </source>
</evidence>
<evidence type="ECO:0000313" key="4">
    <source>
        <dbReference type="Proteomes" id="UP001249851"/>
    </source>
</evidence>
<feature type="region of interest" description="Disordered" evidence="1">
    <location>
        <begin position="363"/>
        <end position="382"/>
    </location>
</feature>
<reference evidence="3" key="2">
    <citation type="journal article" date="2023" name="Science">
        <title>Genomic signatures of disease resistance in endangered staghorn corals.</title>
        <authorList>
            <person name="Vollmer S.V."/>
            <person name="Selwyn J.D."/>
            <person name="Despard B.A."/>
            <person name="Roesel C.L."/>
        </authorList>
    </citation>
    <scope>NUCLEOTIDE SEQUENCE</scope>
    <source>
        <strain evidence="3">K2</strain>
    </source>
</reference>
<name>A0AAD9Q0U8_ACRCE</name>
<proteinExistence type="predicted"/>
<reference evidence="3" key="1">
    <citation type="journal article" date="2023" name="G3 (Bethesda)">
        <title>Whole genome assembly and annotation of the endangered Caribbean coral Acropora cervicornis.</title>
        <authorList>
            <person name="Selwyn J.D."/>
            <person name="Vollmer S.V."/>
        </authorList>
    </citation>
    <scope>NUCLEOTIDE SEQUENCE</scope>
    <source>
        <strain evidence="3">K2</strain>
    </source>
</reference>
<feature type="domain" description="C2H2-type" evidence="2">
    <location>
        <begin position="45"/>
        <end position="66"/>
    </location>
</feature>
<dbReference type="Proteomes" id="UP001249851">
    <property type="component" value="Unassembled WGS sequence"/>
</dbReference>
<evidence type="ECO:0000313" key="3">
    <source>
        <dbReference type="EMBL" id="KAK2552683.1"/>
    </source>
</evidence>